<organism evidence="3">
    <name type="scientific">Timema californicum</name>
    <name type="common">California timema</name>
    <name type="synonym">Walking stick</name>
    <dbReference type="NCBI Taxonomy" id="61474"/>
    <lineage>
        <taxon>Eukaryota</taxon>
        <taxon>Metazoa</taxon>
        <taxon>Ecdysozoa</taxon>
        <taxon>Arthropoda</taxon>
        <taxon>Hexapoda</taxon>
        <taxon>Insecta</taxon>
        <taxon>Pterygota</taxon>
        <taxon>Neoptera</taxon>
        <taxon>Polyneoptera</taxon>
        <taxon>Phasmatodea</taxon>
        <taxon>Timematodea</taxon>
        <taxon>Timematoidea</taxon>
        <taxon>Timematidae</taxon>
        <taxon>Timema</taxon>
    </lineage>
</organism>
<name>A0A7R9P9U0_TIMCA</name>
<dbReference type="CDD" id="cd18186">
    <property type="entry name" value="BTB_POZ_ZBTB_KLHL-like"/>
    <property type="match status" value="1"/>
</dbReference>
<dbReference type="EMBL" id="OE182811">
    <property type="protein sequence ID" value="CAD7574976.1"/>
    <property type="molecule type" value="Genomic_DNA"/>
</dbReference>
<evidence type="ECO:0000259" key="2">
    <source>
        <dbReference type="PROSITE" id="PS50097"/>
    </source>
</evidence>
<dbReference type="InterPro" id="IPR011705">
    <property type="entry name" value="BACK"/>
</dbReference>
<dbReference type="InterPro" id="IPR000210">
    <property type="entry name" value="BTB/POZ_dom"/>
</dbReference>
<gene>
    <name evidence="3" type="ORF">TCMB3V08_LOCUS7577</name>
</gene>
<evidence type="ECO:0000313" key="3">
    <source>
        <dbReference type="EMBL" id="CAD7574976.1"/>
    </source>
</evidence>
<feature type="region of interest" description="Disordered" evidence="1">
    <location>
        <begin position="521"/>
        <end position="546"/>
    </location>
</feature>
<evidence type="ECO:0000256" key="1">
    <source>
        <dbReference type="SAM" id="MobiDB-lite"/>
    </source>
</evidence>
<accession>A0A7R9P9U0</accession>
<sequence length="546" mass="62432">MRAGRRRYQRFFGPDQALLVSIVGYGASAWVQQLRKEATPEHVVFEFANTAECREELQIPLPVEAIYHILRDMDRWSLLDSTVGKVSKRVRDKYITELKYKRQVLKCSRFLLGLASPVFNAMFKGGGFGNPILVPDVEPRVFEKMLRFLSEKIEFESKDEVAEICVLARRYRIQDLVNLCSDHLQPQSLKDFWRALDCAVRCNMRPLKDDLMEFFQEHSKDILGSERILTVGPESLSLIVKQETMSIDSELEVIQAVFGWGRERCVKARVPDSGEHLRETLDVCDILQHLRFLSLTESEFLDGPARSGIFTPHEMVDILLNLSSKGYSSPNIYFSTNTSHRNPKRRRREDIVKDIYLRKTPGIRSSQVRLTVSMDNITVSSEPRTISEYFTVTDNSPVIIKTVLLTSQILPEENAIFRRHFHSYEEDISVQLLRWSSWLCVYEKVGSGSFKGAVNYGEDVIVDMSEGEESFYEELKALEWILEEGSSEFWGGGGGGKIGGGQGQSLVERRSPALFSRHRRMTRAPLNTPAHTPLYPTDREERTTAG</sequence>
<dbReference type="Gene3D" id="3.30.710.10">
    <property type="entry name" value="Potassium Channel Kv1.1, Chain A"/>
    <property type="match status" value="1"/>
</dbReference>
<dbReference type="GO" id="GO:0005829">
    <property type="term" value="C:cytosol"/>
    <property type="evidence" value="ECO:0007669"/>
    <property type="project" value="TreeGrafter"/>
</dbReference>
<dbReference type="InterPro" id="IPR011333">
    <property type="entry name" value="SKP1/BTB/POZ_sf"/>
</dbReference>
<dbReference type="GO" id="GO:0022008">
    <property type="term" value="P:neurogenesis"/>
    <property type="evidence" value="ECO:0007669"/>
    <property type="project" value="TreeGrafter"/>
</dbReference>
<reference evidence="3" key="1">
    <citation type="submission" date="2020-11" db="EMBL/GenBank/DDBJ databases">
        <authorList>
            <person name="Tran Van P."/>
        </authorList>
    </citation>
    <scope>NUCLEOTIDE SEQUENCE</scope>
</reference>
<dbReference type="PANTHER" id="PTHR45774:SF3">
    <property type="entry name" value="BTB (POZ) DOMAIN-CONTAINING 2B-RELATED"/>
    <property type="match status" value="1"/>
</dbReference>
<protein>
    <submittedName>
        <fullName evidence="3">(California timema) hypothetical protein</fullName>
    </submittedName>
</protein>
<dbReference type="GO" id="GO:0000932">
    <property type="term" value="C:P-body"/>
    <property type="evidence" value="ECO:0007669"/>
    <property type="project" value="TreeGrafter"/>
</dbReference>
<dbReference type="AlphaFoldDB" id="A0A7R9P9U0"/>
<dbReference type="Pfam" id="PF07707">
    <property type="entry name" value="BACK"/>
    <property type="match status" value="1"/>
</dbReference>
<proteinExistence type="predicted"/>
<feature type="compositionally biased region" description="Basic and acidic residues" evidence="1">
    <location>
        <begin position="537"/>
        <end position="546"/>
    </location>
</feature>
<dbReference type="Pfam" id="PF00651">
    <property type="entry name" value="BTB"/>
    <property type="match status" value="1"/>
</dbReference>
<dbReference type="SUPFAM" id="SSF54695">
    <property type="entry name" value="POZ domain"/>
    <property type="match status" value="1"/>
</dbReference>
<dbReference type="PROSITE" id="PS50097">
    <property type="entry name" value="BTB"/>
    <property type="match status" value="1"/>
</dbReference>
<feature type="domain" description="BTB" evidence="2">
    <location>
        <begin position="91"/>
        <end position="149"/>
    </location>
</feature>
<dbReference type="Gene3D" id="1.25.40.420">
    <property type="match status" value="1"/>
</dbReference>
<dbReference type="SMART" id="SM00225">
    <property type="entry name" value="BTB"/>
    <property type="match status" value="1"/>
</dbReference>
<dbReference type="PANTHER" id="PTHR45774">
    <property type="entry name" value="BTB/POZ DOMAIN-CONTAINING"/>
    <property type="match status" value="1"/>
</dbReference>